<proteinExistence type="inferred from homology"/>
<keyword evidence="7 10" id="KW-0119">Carbohydrate metabolism</keyword>
<comment type="similarity">
    <text evidence="2 10">Belongs to the disproportionating enzyme family.</text>
</comment>
<evidence type="ECO:0000256" key="8">
    <source>
        <dbReference type="ARBA" id="ARBA00031423"/>
    </source>
</evidence>
<evidence type="ECO:0000256" key="4">
    <source>
        <dbReference type="ARBA" id="ARBA00020295"/>
    </source>
</evidence>
<dbReference type="PANTHER" id="PTHR32438">
    <property type="entry name" value="4-ALPHA-GLUCANOTRANSFERASE DPE1, CHLOROPLASTIC/AMYLOPLASTIC"/>
    <property type="match status" value="1"/>
</dbReference>
<evidence type="ECO:0000256" key="5">
    <source>
        <dbReference type="ARBA" id="ARBA00022676"/>
    </source>
</evidence>
<accession>A0A7X7LTU0</accession>
<dbReference type="AlphaFoldDB" id="A0A7X7LTU0"/>
<organism evidence="11 12">
    <name type="scientific">Thauera phenolivorans</name>
    <dbReference type="NCBI Taxonomy" id="1792543"/>
    <lineage>
        <taxon>Bacteria</taxon>
        <taxon>Pseudomonadati</taxon>
        <taxon>Pseudomonadota</taxon>
        <taxon>Betaproteobacteria</taxon>
        <taxon>Rhodocyclales</taxon>
        <taxon>Zoogloeaceae</taxon>
        <taxon>Thauera</taxon>
    </lineage>
</organism>
<comment type="caution">
    <text evidence="11">The sequence shown here is derived from an EMBL/GenBank/DDBJ whole genome shotgun (WGS) entry which is preliminary data.</text>
</comment>
<dbReference type="Pfam" id="PF02446">
    <property type="entry name" value="Glyco_hydro_77"/>
    <property type="match status" value="1"/>
</dbReference>
<dbReference type="EMBL" id="JAAYYV010000054">
    <property type="protein sequence ID" value="NLF53198.1"/>
    <property type="molecule type" value="Genomic_DNA"/>
</dbReference>
<evidence type="ECO:0000256" key="2">
    <source>
        <dbReference type="ARBA" id="ARBA00005684"/>
    </source>
</evidence>
<dbReference type="NCBIfam" id="TIGR00217">
    <property type="entry name" value="malQ"/>
    <property type="match status" value="1"/>
</dbReference>
<evidence type="ECO:0000313" key="12">
    <source>
        <dbReference type="Proteomes" id="UP000536534"/>
    </source>
</evidence>
<dbReference type="InterPro" id="IPR017853">
    <property type="entry name" value="GH"/>
</dbReference>
<evidence type="ECO:0000313" key="11">
    <source>
        <dbReference type="EMBL" id="NLF53198.1"/>
    </source>
</evidence>
<dbReference type="Proteomes" id="UP000536534">
    <property type="component" value="Unassembled WGS sequence"/>
</dbReference>
<evidence type="ECO:0000256" key="7">
    <source>
        <dbReference type="ARBA" id="ARBA00023277"/>
    </source>
</evidence>
<dbReference type="EC" id="2.4.1.25" evidence="3 10"/>
<dbReference type="SUPFAM" id="SSF51445">
    <property type="entry name" value="(Trans)glycosidases"/>
    <property type="match status" value="1"/>
</dbReference>
<evidence type="ECO:0000256" key="1">
    <source>
        <dbReference type="ARBA" id="ARBA00000439"/>
    </source>
</evidence>
<evidence type="ECO:0000256" key="9">
    <source>
        <dbReference type="ARBA" id="ARBA00031501"/>
    </source>
</evidence>
<gene>
    <name evidence="11" type="primary">malQ</name>
    <name evidence="11" type="ORF">GX576_02095</name>
</gene>
<protein>
    <recommendedName>
        <fullName evidence="4 10">4-alpha-glucanotransferase</fullName>
        <ecNumber evidence="3 10">2.4.1.25</ecNumber>
    </recommendedName>
    <alternativeName>
        <fullName evidence="8 10">Amylomaltase</fullName>
    </alternativeName>
    <alternativeName>
        <fullName evidence="9 10">Disproportionating enzyme</fullName>
    </alternativeName>
</protein>
<dbReference type="InterPro" id="IPR003385">
    <property type="entry name" value="Glyco_hydro_77"/>
</dbReference>
<evidence type="ECO:0000256" key="6">
    <source>
        <dbReference type="ARBA" id="ARBA00022679"/>
    </source>
</evidence>
<evidence type="ECO:0000256" key="3">
    <source>
        <dbReference type="ARBA" id="ARBA00012560"/>
    </source>
</evidence>
<keyword evidence="5 10" id="KW-0328">Glycosyltransferase</keyword>
<name>A0A7X7LTU0_9RHOO</name>
<evidence type="ECO:0000256" key="10">
    <source>
        <dbReference type="RuleBase" id="RU361207"/>
    </source>
</evidence>
<dbReference type="PANTHER" id="PTHR32438:SF5">
    <property type="entry name" value="4-ALPHA-GLUCANOTRANSFERASE DPE1, CHLOROPLASTIC_AMYLOPLASTIC"/>
    <property type="match status" value="1"/>
</dbReference>
<comment type="catalytic activity">
    <reaction evidence="1 10">
        <text>Transfers a segment of a (1-&gt;4)-alpha-D-glucan to a new position in an acceptor, which may be glucose or a (1-&gt;4)-alpha-D-glucan.</text>
        <dbReference type="EC" id="2.4.1.25"/>
    </reaction>
</comment>
<sequence>AERFFAAPRGEAHERYTAFCDAARDWLDDYALFMAIEAREDGRPWQEWPPALARREPAALREAARGAAAECAFHRFCQWCFDTQWHALRARAAARGIAIVGDLPIFVAAHSADVWAHQDLFELAPDGRPRVVAGVPPDYFSATGQRWGNPLYRWSAHAEDGYRWWRARMRRTLALCDSVRIDHFRGFEAYWEIPAAAPTAIEGRWRPGPGRDLLSALAETLPARPPTAAGLPALIAEDLGVITPAVEALRRAAALPGMRILQFAFDGRAENPYLPHNYEADTVVYTGTHDNDTALGWWDGLAPEAQDYVRRYLGVDGRAIHWDLIRAASASVARLSIVPMQDVLGLGAAARMNRPGASEGAWEWRFRWRQVQPWQTAQLAEFATLHGRHPPATATAP</sequence>
<dbReference type="GO" id="GO:0005975">
    <property type="term" value="P:carbohydrate metabolic process"/>
    <property type="evidence" value="ECO:0007669"/>
    <property type="project" value="InterPro"/>
</dbReference>
<reference evidence="11 12" key="1">
    <citation type="journal article" date="2020" name="Biotechnol. Biofuels">
        <title>New insights from the biogas microbiome by comprehensive genome-resolved metagenomics of nearly 1600 species originating from multiple anaerobic digesters.</title>
        <authorList>
            <person name="Campanaro S."/>
            <person name="Treu L."/>
            <person name="Rodriguez-R L.M."/>
            <person name="Kovalovszki A."/>
            <person name="Ziels R.M."/>
            <person name="Maus I."/>
            <person name="Zhu X."/>
            <person name="Kougias P.G."/>
            <person name="Basile A."/>
            <person name="Luo G."/>
            <person name="Schluter A."/>
            <person name="Konstantinidis K.T."/>
            <person name="Angelidaki I."/>
        </authorList>
    </citation>
    <scope>NUCLEOTIDE SEQUENCE [LARGE SCALE GENOMIC DNA]</scope>
    <source>
        <strain evidence="11">AS06rmzACSIP_256</strain>
    </source>
</reference>
<dbReference type="GO" id="GO:0004134">
    <property type="term" value="F:4-alpha-glucanotransferase activity"/>
    <property type="evidence" value="ECO:0007669"/>
    <property type="project" value="UniProtKB-EC"/>
</dbReference>
<dbReference type="Gene3D" id="3.20.20.80">
    <property type="entry name" value="Glycosidases"/>
    <property type="match status" value="1"/>
</dbReference>
<dbReference type="NCBIfam" id="NF011080">
    <property type="entry name" value="PRK14508.1-3"/>
    <property type="match status" value="1"/>
</dbReference>
<feature type="non-terminal residue" evidence="11">
    <location>
        <position position="1"/>
    </location>
</feature>
<keyword evidence="6 10" id="KW-0808">Transferase</keyword>